<keyword evidence="4 6" id="KW-0472">Membrane</keyword>
<dbReference type="PANTHER" id="PTHR23507:SF13">
    <property type="entry name" value="MFS GENERAL SUBSTRATE TRANSPORTER"/>
    <property type="match status" value="1"/>
</dbReference>
<dbReference type="SUPFAM" id="SSF103473">
    <property type="entry name" value="MFS general substrate transporter"/>
    <property type="match status" value="2"/>
</dbReference>
<dbReference type="PANTHER" id="PTHR23507">
    <property type="entry name" value="ZGC:174356"/>
    <property type="match status" value="1"/>
</dbReference>
<dbReference type="GO" id="GO:0022857">
    <property type="term" value="F:transmembrane transporter activity"/>
    <property type="evidence" value="ECO:0007669"/>
    <property type="project" value="InterPro"/>
</dbReference>
<dbReference type="AlphaFoldDB" id="A0AA39L6W9"/>
<dbReference type="EMBL" id="JAPDFR010000005">
    <property type="protein sequence ID" value="KAK0386044.1"/>
    <property type="molecule type" value="Genomic_DNA"/>
</dbReference>
<name>A0AA39L6W9_SARSR</name>
<dbReference type="Proteomes" id="UP001175261">
    <property type="component" value="Unassembled WGS sequence"/>
</dbReference>
<feature type="transmembrane region" description="Helical" evidence="6">
    <location>
        <begin position="97"/>
        <end position="119"/>
    </location>
</feature>
<comment type="caution">
    <text evidence="7">The sequence shown here is derived from an EMBL/GenBank/DDBJ whole genome shotgun (WGS) entry which is preliminary data.</text>
</comment>
<dbReference type="Pfam" id="PF07690">
    <property type="entry name" value="MFS_1"/>
    <property type="match status" value="1"/>
</dbReference>
<dbReference type="Gene3D" id="1.20.1250.20">
    <property type="entry name" value="MFS general substrate transporter like domains"/>
    <property type="match status" value="2"/>
</dbReference>
<gene>
    <name evidence="7" type="ORF">NLU13_5881</name>
</gene>
<feature type="transmembrane region" description="Helical" evidence="6">
    <location>
        <begin position="226"/>
        <end position="245"/>
    </location>
</feature>
<sequence length="594" mass="63774">MAPGNETTPLLAERRKSIDSNQDERPKSLFSRLFGVENRILLAGFLITLSFSYTQVPLFYVFHLMECDNYYDSHPPYEGPGDRCSVDAVTAATATQFSILGMSTTLCGTLNLFLTGMLVKRFGPRTALLQQTIVPALRVLAQIVGVMAGKRTGINIIQCTQLITIIGGPVGYILVVNIIAGEVVEPSKRTAVFGKLQGAIMMGQGIGFLAGGMIGDAIEIRAPFDVAFVSFMIAAVYVRTCLPYISPESMSDGTKPAGSSISGFLAPLKILAPQRLRTADGRSKKHYGVIFLCCGIFLAVLATGYVPLLIQMYATAAFEFSQGDNGWLMAEFAFVRGLFLMLLFPRIISWGRKRMSSKNTKSSGSDQESGLDVQAIGAASSGATTPYNTAGGSDLNSRGTTIVEIEAEDEDEASKLLPTDPGQFDMPEAGEQVDQEPIQPAKPKHTAEEDESPAFDLVFLRWSLVIDGLMTTIAAFATERWHIYLAAFLLPFGSGSAPAAKGVITQMCSDSQRADALNAVTLVENIARLSTQGFFGFIFASLADVGKAYATFFCNAAVAMVGVGVLMLSHFPPDGAEVVDVQDEDEPVEAPQAE</sequence>
<keyword evidence="8" id="KW-1185">Reference proteome</keyword>
<keyword evidence="2 6" id="KW-0812">Transmembrane</keyword>
<evidence type="ECO:0000256" key="3">
    <source>
        <dbReference type="ARBA" id="ARBA00022989"/>
    </source>
</evidence>
<dbReference type="InterPro" id="IPR036259">
    <property type="entry name" value="MFS_trans_sf"/>
</dbReference>
<dbReference type="GO" id="GO:0016020">
    <property type="term" value="C:membrane"/>
    <property type="evidence" value="ECO:0007669"/>
    <property type="project" value="UniProtKB-SubCell"/>
</dbReference>
<evidence type="ECO:0000256" key="1">
    <source>
        <dbReference type="ARBA" id="ARBA00004141"/>
    </source>
</evidence>
<accession>A0AA39L6W9</accession>
<keyword evidence="3 6" id="KW-1133">Transmembrane helix</keyword>
<evidence type="ECO:0000313" key="8">
    <source>
        <dbReference type="Proteomes" id="UP001175261"/>
    </source>
</evidence>
<feature type="transmembrane region" description="Helical" evidence="6">
    <location>
        <begin position="288"/>
        <end position="314"/>
    </location>
</feature>
<evidence type="ECO:0000256" key="6">
    <source>
        <dbReference type="SAM" id="Phobius"/>
    </source>
</evidence>
<proteinExistence type="predicted"/>
<evidence type="ECO:0000256" key="4">
    <source>
        <dbReference type="ARBA" id="ARBA00023136"/>
    </source>
</evidence>
<feature type="compositionally biased region" description="Basic and acidic residues" evidence="5">
    <location>
        <begin position="12"/>
        <end position="23"/>
    </location>
</feature>
<feature type="transmembrane region" description="Helical" evidence="6">
    <location>
        <begin position="192"/>
        <end position="214"/>
    </location>
</feature>
<feature type="transmembrane region" description="Helical" evidence="6">
    <location>
        <begin position="159"/>
        <end position="180"/>
    </location>
</feature>
<evidence type="ECO:0008006" key="9">
    <source>
        <dbReference type="Google" id="ProtNLM"/>
    </source>
</evidence>
<evidence type="ECO:0000256" key="2">
    <source>
        <dbReference type="ARBA" id="ARBA00022692"/>
    </source>
</evidence>
<evidence type="ECO:0000313" key="7">
    <source>
        <dbReference type="EMBL" id="KAK0386044.1"/>
    </source>
</evidence>
<evidence type="ECO:0000256" key="5">
    <source>
        <dbReference type="SAM" id="MobiDB-lite"/>
    </source>
</evidence>
<comment type="subcellular location">
    <subcellularLocation>
        <location evidence="1">Membrane</location>
        <topology evidence="1">Multi-pass membrane protein</topology>
    </subcellularLocation>
</comment>
<feature type="transmembrane region" description="Helical" evidence="6">
    <location>
        <begin position="326"/>
        <end position="348"/>
    </location>
</feature>
<feature type="region of interest" description="Disordered" evidence="5">
    <location>
        <begin position="407"/>
        <end position="449"/>
    </location>
</feature>
<feature type="region of interest" description="Disordered" evidence="5">
    <location>
        <begin position="1"/>
        <end position="23"/>
    </location>
</feature>
<feature type="transmembrane region" description="Helical" evidence="6">
    <location>
        <begin position="549"/>
        <end position="568"/>
    </location>
</feature>
<reference evidence="7" key="1">
    <citation type="submission" date="2022-10" db="EMBL/GenBank/DDBJ databases">
        <title>Determination and structural analysis of whole genome sequence of Sarocladium strictum F4-1.</title>
        <authorList>
            <person name="Hu L."/>
            <person name="Jiang Y."/>
        </authorList>
    </citation>
    <scope>NUCLEOTIDE SEQUENCE</scope>
    <source>
        <strain evidence="7">F4-1</strain>
    </source>
</reference>
<protein>
    <recommendedName>
        <fullName evidence="9">Major facilitator superfamily transporter</fullName>
    </recommendedName>
</protein>
<feature type="transmembrane region" description="Helical" evidence="6">
    <location>
        <begin position="40"/>
        <end position="62"/>
    </location>
</feature>
<organism evidence="7 8">
    <name type="scientific">Sarocladium strictum</name>
    <name type="common">Black bundle disease fungus</name>
    <name type="synonym">Acremonium strictum</name>
    <dbReference type="NCBI Taxonomy" id="5046"/>
    <lineage>
        <taxon>Eukaryota</taxon>
        <taxon>Fungi</taxon>
        <taxon>Dikarya</taxon>
        <taxon>Ascomycota</taxon>
        <taxon>Pezizomycotina</taxon>
        <taxon>Sordariomycetes</taxon>
        <taxon>Hypocreomycetidae</taxon>
        <taxon>Hypocreales</taxon>
        <taxon>Sarocladiaceae</taxon>
        <taxon>Sarocladium</taxon>
    </lineage>
</organism>
<dbReference type="InterPro" id="IPR011701">
    <property type="entry name" value="MFS"/>
</dbReference>